<evidence type="ECO:0000313" key="2">
    <source>
        <dbReference type="Proteomes" id="UP001056201"/>
    </source>
</evidence>
<keyword evidence="2" id="KW-1185">Reference proteome</keyword>
<reference evidence="1" key="1">
    <citation type="submission" date="2022-05" db="EMBL/GenBank/DDBJ databases">
        <title>An RpoN-dependent PEP-CTERM gene is involved in floc formation of an Aquincola tertiaricarbonis strain.</title>
        <authorList>
            <person name="Qiu D."/>
            <person name="Xia M."/>
        </authorList>
    </citation>
    <scope>NUCLEOTIDE SEQUENCE</scope>
    <source>
        <strain evidence="1">RN12</strain>
    </source>
</reference>
<name>A0ABY4S8J0_AQUTE</name>
<dbReference type="Gene3D" id="3.30.160.100">
    <property type="entry name" value="Ribosome hibernation promotion factor-like"/>
    <property type="match status" value="1"/>
</dbReference>
<dbReference type="InterPro" id="IPR036567">
    <property type="entry name" value="RHF-like"/>
</dbReference>
<gene>
    <name evidence="1" type="ORF">MW290_23350</name>
</gene>
<evidence type="ECO:0000313" key="1">
    <source>
        <dbReference type="EMBL" id="URI08520.1"/>
    </source>
</evidence>
<accession>A0ABY4S8J0</accession>
<dbReference type="Proteomes" id="UP001056201">
    <property type="component" value="Chromosome 2"/>
</dbReference>
<dbReference type="EMBL" id="CP097636">
    <property type="protein sequence ID" value="URI08520.1"/>
    <property type="molecule type" value="Genomic_DNA"/>
</dbReference>
<dbReference type="RefSeq" id="WP_250196742.1">
    <property type="nucleotide sequence ID" value="NZ_CP097636.1"/>
</dbReference>
<sequence>MQVVFTSRDPQAAGLRLLAEQRLRFALRRLKTRVPRAEVELSDVNGPRGGVDKRCQLALRTDGVGPVVVSSVAADWRSALDRALARATRFLLREARRAQDMRRQRRRARAAEASAD</sequence>
<proteinExistence type="predicted"/>
<organism evidence="1 2">
    <name type="scientific">Aquincola tertiaricarbonis</name>
    <dbReference type="NCBI Taxonomy" id="391953"/>
    <lineage>
        <taxon>Bacteria</taxon>
        <taxon>Pseudomonadati</taxon>
        <taxon>Pseudomonadota</taxon>
        <taxon>Betaproteobacteria</taxon>
        <taxon>Burkholderiales</taxon>
        <taxon>Sphaerotilaceae</taxon>
        <taxon>Aquincola</taxon>
    </lineage>
</organism>
<dbReference type="SUPFAM" id="SSF69754">
    <property type="entry name" value="Ribosome binding protein Y (YfiA homologue)"/>
    <property type="match status" value="1"/>
</dbReference>
<protein>
    <submittedName>
        <fullName evidence="1">HPF/RaiA family ribosome-associated protein</fullName>
    </submittedName>
</protein>